<evidence type="ECO:0000256" key="2">
    <source>
        <dbReference type="ARBA" id="ARBA00022448"/>
    </source>
</evidence>
<dbReference type="PANTHER" id="PTHR34229:SF1">
    <property type="entry name" value="METAL TRANSPORT PROTEIN HI_1621-RELATED"/>
    <property type="match status" value="1"/>
</dbReference>
<evidence type="ECO:0000256" key="1">
    <source>
        <dbReference type="ARBA" id="ARBA00004651"/>
    </source>
</evidence>
<dbReference type="NCBIfam" id="NF004909">
    <property type="entry name" value="PRK06265.2-5"/>
    <property type="match status" value="1"/>
</dbReference>
<proteinExistence type="predicted"/>
<dbReference type="EMBL" id="AP024233">
    <property type="protein sequence ID" value="BCO10374.1"/>
    <property type="molecule type" value="Genomic_DNA"/>
</dbReference>
<feature type="transmembrane region" description="Helical" evidence="7">
    <location>
        <begin position="130"/>
        <end position="152"/>
    </location>
</feature>
<name>A0A915U336_9BACT</name>
<feature type="transmembrane region" description="Helical" evidence="7">
    <location>
        <begin position="35"/>
        <end position="56"/>
    </location>
</feature>
<gene>
    <name evidence="8" type="primary">cbiM</name>
    <name evidence="8" type="ORF">GF1_27500</name>
</gene>
<dbReference type="Gene3D" id="1.10.1760.20">
    <property type="match status" value="1"/>
</dbReference>
<dbReference type="Proteomes" id="UP001063350">
    <property type="component" value="Chromosome"/>
</dbReference>
<dbReference type="AlphaFoldDB" id="A0A915U336"/>
<evidence type="ECO:0000313" key="8">
    <source>
        <dbReference type="EMBL" id="BCO10374.1"/>
    </source>
</evidence>
<evidence type="ECO:0000256" key="5">
    <source>
        <dbReference type="ARBA" id="ARBA00022989"/>
    </source>
</evidence>
<dbReference type="KEGG" id="ddu:GF1_27500"/>
<organism evidence="8 9">
    <name type="scientific">Desulfolithobacter dissulfuricans</name>
    <dbReference type="NCBI Taxonomy" id="2795293"/>
    <lineage>
        <taxon>Bacteria</taxon>
        <taxon>Pseudomonadati</taxon>
        <taxon>Thermodesulfobacteriota</taxon>
        <taxon>Desulfobulbia</taxon>
        <taxon>Desulfobulbales</taxon>
        <taxon>Desulfobulbaceae</taxon>
        <taxon>Desulfolithobacter</taxon>
    </lineage>
</organism>
<keyword evidence="9" id="KW-1185">Reference proteome</keyword>
<accession>A0A915U336</accession>
<evidence type="ECO:0000256" key="3">
    <source>
        <dbReference type="ARBA" id="ARBA00022475"/>
    </source>
</evidence>
<keyword evidence="4 7" id="KW-0812">Transmembrane</keyword>
<feature type="transmembrane region" description="Helical" evidence="7">
    <location>
        <begin position="164"/>
        <end position="188"/>
    </location>
</feature>
<dbReference type="Pfam" id="PF01891">
    <property type="entry name" value="CbiM"/>
    <property type="match status" value="1"/>
</dbReference>
<keyword evidence="6 7" id="KW-0472">Membrane</keyword>
<dbReference type="NCBIfam" id="NF004905">
    <property type="entry name" value="PRK06265.1-5"/>
    <property type="match status" value="1"/>
</dbReference>
<dbReference type="NCBIfam" id="NF004904">
    <property type="entry name" value="PRK06265.1-4"/>
    <property type="match status" value="1"/>
</dbReference>
<dbReference type="GO" id="GO:0005886">
    <property type="term" value="C:plasma membrane"/>
    <property type="evidence" value="ECO:0007669"/>
    <property type="project" value="UniProtKB-SubCell"/>
</dbReference>
<keyword evidence="3" id="KW-1003">Cell membrane</keyword>
<sequence length="199" mass="20953">MHISEGVLSAPVLIGGGALTAVGTAIGLKKIDYDRIMSVAILTSAFFVASLIHVPLGPGSVHLVLNGLLGVILGWASFPAILIALLLQAIFFQFGGLVVLGVNTFNMAAPAVLCFYLLRPWLVQPKLRPLAGFAGGFLSILLSSLLMALSLALSDTGFLGTARIVVAAHLPVMIIEGFITMFTVSFLARVQPDIMQLKI</sequence>
<feature type="transmembrane region" description="Helical" evidence="7">
    <location>
        <begin position="6"/>
        <end position="28"/>
    </location>
</feature>
<keyword evidence="2" id="KW-0813">Transport</keyword>
<dbReference type="PANTHER" id="PTHR34229">
    <property type="entry name" value="METAL TRANSPORT PROTEIN HI_1621-RELATED"/>
    <property type="match status" value="1"/>
</dbReference>
<comment type="subcellular location">
    <subcellularLocation>
        <location evidence="1">Cell membrane</location>
        <topology evidence="1">Multi-pass membrane protein</topology>
    </subcellularLocation>
</comment>
<dbReference type="GO" id="GO:0000041">
    <property type="term" value="P:transition metal ion transport"/>
    <property type="evidence" value="ECO:0007669"/>
    <property type="project" value="InterPro"/>
</dbReference>
<protein>
    <submittedName>
        <fullName evidence="8">Cobalt transporter CbiM</fullName>
    </submittedName>
</protein>
<reference evidence="8" key="1">
    <citation type="submission" date="2020-12" db="EMBL/GenBank/DDBJ databases">
        <title>Desulfobium dissulfuricans gen. nov., sp. nov., a novel mesophilic, sulfate-reducing bacterium isolated from a deep-sea hydrothermal vent.</title>
        <authorList>
            <person name="Hashimoto Y."/>
            <person name="Tame A."/>
            <person name="Sawayama S."/>
            <person name="Miyazaki J."/>
            <person name="Takai K."/>
            <person name="Nakagawa S."/>
        </authorList>
    </citation>
    <scope>NUCLEOTIDE SEQUENCE</scope>
    <source>
        <strain evidence="8">GF1</strain>
    </source>
</reference>
<evidence type="ECO:0000256" key="4">
    <source>
        <dbReference type="ARBA" id="ARBA00022692"/>
    </source>
</evidence>
<feature type="transmembrane region" description="Helical" evidence="7">
    <location>
        <begin position="68"/>
        <end position="87"/>
    </location>
</feature>
<evidence type="ECO:0000313" key="9">
    <source>
        <dbReference type="Proteomes" id="UP001063350"/>
    </source>
</evidence>
<feature type="transmembrane region" description="Helical" evidence="7">
    <location>
        <begin position="94"/>
        <end position="118"/>
    </location>
</feature>
<evidence type="ECO:0000256" key="7">
    <source>
        <dbReference type="SAM" id="Phobius"/>
    </source>
</evidence>
<dbReference type="InterPro" id="IPR002751">
    <property type="entry name" value="CbiM/NikMN"/>
</dbReference>
<keyword evidence="5 7" id="KW-1133">Transmembrane helix</keyword>
<evidence type="ECO:0000256" key="6">
    <source>
        <dbReference type="ARBA" id="ARBA00023136"/>
    </source>
</evidence>
<dbReference type="RefSeq" id="WP_267927108.1">
    <property type="nucleotide sequence ID" value="NZ_AP024233.1"/>
</dbReference>